<accession>A0ABR1NTC4</accession>
<evidence type="ECO:0000313" key="2">
    <source>
        <dbReference type="EMBL" id="KAK7714587.1"/>
    </source>
</evidence>
<proteinExistence type="predicted"/>
<dbReference type="Proteomes" id="UP001430848">
    <property type="component" value="Unassembled WGS sequence"/>
</dbReference>
<comment type="caution">
    <text evidence="2">The sequence shown here is derived from an EMBL/GenBank/DDBJ whole genome shotgun (WGS) entry which is preliminary data.</text>
</comment>
<reference evidence="2 3" key="1">
    <citation type="submission" date="2024-02" db="EMBL/GenBank/DDBJ databases">
        <title>De novo assembly and annotation of 12 fungi associated with fruit tree decline syndrome in Ontario, Canada.</title>
        <authorList>
            <person name="Sulman M."/>
            <person name="Ellouze W."/>
            <person name="Ilyukhin E."/>
        </authorList>
    </citation>
    <scope>NUCLEOTIDE SEQUENCE [LARGE SCALE GENOMIC DNA]</scope>
    <source>
        <strain evidence="2 3">M169</strain>
    </source>
</reference>
<evidence type="ECO:0000313" key="3">
    <source>
        <dbReference type="Proteomes" id="UP001430848"/>
    </source>
</evidence>
<organism evidence="2 3">
    <name type="scientific">Diaporthe eres</name>
    <name type="common">Phomopsis oblonga</name>
    <dbReference type="NCBI Taxonomy" id="83184"/>
    <lineage>
        <taxon>Eukaryota</taxon>
        <taxon>Fungi</taxon>
        <taxon>Dikarya</taxon>
        <taxon>Ascomycota</taxon>
        <taxon>Pezizomycotina</taxon>
        <taxon>Sordariomycetes</taxon>
        <taxon>Sordariomycetidae</taxon>
        <taxon>Diaporthales</taxon>
        <taxon>Diaporthaceae</taxon>
        <taxon>Diaporthe</taxon>
        <taxon>Diaporthe eres species complex</taxon>
    </lineage>
</organism>
<dbReference type="EMBL" id="JAKNSF020000115">
    <property type="protein sequence ID" value="KAK7714587.1"/>
    <property type="molecule type" value="Genomic_DNA"/>
</dbReference>
<protein>
    <submittedName>
        <fullName evidence="2">Uncharacterized protein</fullName>
    </submittedName>
</protein>
<sequence>MNKPVATRVLQNLHKYDPVVKLLGEKHPEFSRTVNLVKLAIQGLAKYYGLFILDQHGKLIFAARLEDDYSRNVTLIGRELKTWARNPDLTLKGKIGLTRLYSVLERCLRDALELYNESEMELLRNNINIYMSTSDAYGEYERAKAALWKFQHDFHLHQIDPHRGSDRAIIYNQPGFAGPPVGFVNNFEFTRPDWKEPGEDCIKVLTEEEQTQLKSFISRPEVQKLLPSDLRNPNVSLPPSPVEDDDSGDRATPSEKRPRARTPVEVRRKVALAVRAFLGRRHNEYSLALAVDPDTEFAEDEDEDEDNTEDGSMDGTMKGSMDSSMNDFVDGSVDGSVDCPVDVDSPKDNIKDLPYDDEARAAHLQLTHTARQNTAHDVGGTALLHWAGATKAKREERIEGHRRLRAILKWAEREGHVPLSPTSIRATTGLRRGIFTPLDTPDLPPPRRRSRRRVDPEAYCDAALENLKNLRPLLDLTLLAFLFNQDALRLFGGLVGEHPLPSDLGRMDKVLRELEVYTEVCAHRRRLIVGHLKRTREFPLALAAQSGDLRAALQDAEEARLAASRRCFEYVAERSRPVMGYPGGKRRRREFAGQFLVRDRQKLEHLSGVEDEAAALREELEEAEEWLGWCEEVMGEWTLGWRPGRVEKDMLYVDEETQADVRRYKWEINQKRAAIGLVPVRRPQDEVYKRQQDHIELLDILWKLMS</sequence>
<evidence type="ECO:0000256" key="1">
    <source>
        <dbReference type="SAM" id="MobiDB-lite"/>
    </source>
</evidence>
<gene>
    <name evidence="2" type="ORF">SLS63_011709</name>
</gene>
<feature type="region of interest" description="Disordered" evidence="1">
    <location>
        <begin position="435"/>
        <end position="454"/>
    </location>
</feature>
<feature type="compositionally biased region" description="Acidic residues" evidence="1">
    <location>
        <begin position="293"/>
        <end position="312"/>
    </location>
</feature>
<keyword evidence="3" id="KW-1185">Reference proteome</keyword>
<feature type="region of interest" description="Disordered" evidence="1">
    <location>
        <begin position="224"/>
        <end position="263"/>
    </location>
</feature>
<feature type="compositionally biased region" description="Basic and acidic residues" evidence="1">
    <location>
        <begin position="248"/>
        <end position="263"/>
    </location>
</feature>
<feature type="region of interest" description="Disordered" evidence="1">
    <location>
        <begin position="292"/>
        <end position="316"/>
    </location>
</feature>
<name>A0ABR1NTC4_DIAER</name>